<dbReference type="PANTHER" id="PTHR45138">
    <property type="entry name" value="REGULATORY COMPONENTS OF SENSORY TRANSDUCTION SYSTEM"/>
    <property type="match status" value="1"/>
</dbReference>
<keyword evidence="1" id="KW-1133">Transmembrane helix</keyword>
<feature type="transmembrane region" description="Helical" evidence="1">
    <location>
        <begin position="100"/>
        <end position="116"/>
    </location>
</feature>
<proteinExistence type="predicted"/>
<sequence>MLLHTSFPFSTLFSFFIFIILMLYSMRFRNTTGANYFIFTMFLNAILALASIGELTSTDMSIKLMWRNLEQIPLFASPITVYGMIMELTGIDVQKVRKHLFWLSIPCAIYLLLIFTDSTHHLMRSYISIEPFGGLSRIHVQSTSLGLLFIGYTRAIGLFVIGRLILSLRSVFRYNRIQYGLILASTVIPFILTFLTTIMDIEVSVSASAVPGGLLLGLAIFHYKLLRVRPMVKDLVIEHMREGVVVLDPEGIVLDLNPSAVQIIRKIGIHLHSNKILGHHINVILEERPDLLERYEYYESKDANESRFDAPPYHYSVSYIPILSRNRLAGSVLICTDISERVAYESELLRQATVDGLTQVYNRQYMLETSNNMLKEYTVISFMLIDIDYFKSINDQYGHQAGDYALTQVAALIQETAEQYGIVGRMGGEEFAITLPNMDMSKALWLAELIRQRVEQAIFTGHNSVTMRCTVSIGVTAKKDNQTSFTELYQEADDRLYRSKHKGRNQVTTS</sequence>
<keyword evidence="1" id="KW-0812">Transmembrane</keyword>
<feature type="transmembrane region" description="Helical" evidence="1">
    <location>
        <begin position="6"/>
        <end position="24"/>
    </location>
</feature>
<dbReference type="InterPro" id="IPR029787">
    <property type="entry name" value="Nucleotide_cyclase"/>
</dbReference>
<dbReference type="RefSeq" id="WP_235118879.1">
    <property type="nucleotide sequence ID" value="NZ_CP090978.1"/>
</dbReference>
<dbReference type="GO" id="GO:0052621">
    <property type="term" value="F:diguanylate cyclase activity"/>
    <property type="evidence" value="ECO:0007669"/>
    <property type="project" value="UniProtKB-EC"/>
</dbReference>
<evidence type="ECO:0000259" key="2">
    <source>
        <dbReference type="PROSITE" id="PS50887"/>
    </source>
</evidence>
<dbReference type="SMART" id="SM00267">
    <property type="entry name" value="GGDEF"/>
    <property type="match status" value="1"/>
</dbReference>
<feature type="transmembrane region" description="Helical" evidence="1">
    <location>
        <begin position="72"/>
        <end position="93"/>
    </location>
</feature>
<dbReference type="Gene3D" id="3.30.450.20">
    <property type="entry name" value="PAS domain"/>
    <property type="match status" value="1"/>
</dbReference>
<dbReference type="Pfam" id="PF00990">
    <property type="entry name" value="GGDEF"/>
    <property type="match status" value="1"/>
</dbReference>
<keyword evidence="3" id="KW-0548">Nucleotidyltransferase</keyword>
<keyword evidence="4" id="KW-1185">Reference proteome</keyword>
<evidence type="ECO:0000256" key="1">
    <source>
        <dbReference type="SAM" id="Phobius"/>
    </source>
</evidence>
<organism evidence="3 4">
    <name type="scientific">Paenibacillus hexagrammi</name>
    <dbReference type="NCBI Taxonomy" id="2908839"/>
    <lineage>
        <taxon>Bacteria</taxon>
        <taxon>Bacillati</taxon>
        <taxon>Bacillota</taxon>
        <taxon>Bacilli</taxon>
        <taxon>Bacillales</taxon>
        <taxon>Paenibacillaceae</taxon>
        <taxon>Paenibacillus</taxon>
    </lineage>
</organism>
<gene>
    <name evidence="3" type="ORF">L0M14_23185</name>
</gene>
<dbReference type="Pfam" id="PF16927">
    <property type="entry name" value="HisKA_7TM"/>
    <property type="match status" value="1"/>
</dbReference>
<keyword evidence="1" id="KW-0472">Membrane</keyword>
<evidence type="ECO:0000313" key="4">
    <source>
        <dbReference type="Proteomes" id="UP001649230"/>
    </source>
</evidence>
<dbReference type="InterPro" id="IPR050469">
    <property type="entry name" value="Diguanylate_Cyclase"/>
</dbReference>
<dbReference type="Proteomes" id="UP001649230">
    <property type="component" value="Chromosome"/>
</dbReference>
<dbReference type="InterPro" id="IPR000160">
    <property type="entry name" value="GGDEF_dom"/>
</dbReference>
<protein>
    <submittedName>
        <fullName evidence="3">Diguanylate cyclase</fullName>
        <ecNumber evidence="3">2.7.7.65</ecNumber>
    </submittedName>
</protein>
<dbReference type="NCBIfam" id="TIGR00254">
    <property type="entry name" value="GGDEF"/>
    <property type="match status" value="1"/>
</dbReference>
<feature type="transmembrane region" description="Helical" evidence="1">
    <location>
        <begin position="145"/>
        <end position="166"/>
    </location>
</feature>
<accession>A0ABY3SHE4</accession>
<feature type="transmembrane region" description="Helical" evidence="1">
    <location>
        <begin position="178"/>
        <end position="199"/>
    </location>
</feature>
<dbReference type="Gene3D" id="3.30.70.270">
    <property type="match status" value="1"/>
</dbReference>
<dbReference type="EMBL" id="CP090978">
    <property type="protein sequence ID" value="UJF32530.1"/>
    <property type="molecule type" value="Genomic_DNA"/>
</dbReference>
<dbReference type="EC" id="2.7.7.65" evidence="3"/>
<dbReference type="InterPro" id="IPR035965">
    <property type="entry name" value="PAS-like_dom_sf"/>
</dbReference>
<dbReference type="PANTHER" id="PTHR45138:SF9">
    <property type="entry name" value="DIGUANYLATE CYCLASE DGCM-RELATED"/>
    <property type="match status" value="1"/>
</dbReference>
<dbReference type="PROSITE" id="PS50887">
    <property type="entry name" value="GGDEF"/>
    <property type="match status" value="1"/>
</dbReference>
<evidence type="ECO:0000313" key="3">
    <source>
        <dbReference type="EMBL" id="UJF32530.1"/>
    </source>
</evidence>
<dbReference type="InterPro" id="IPR043128">
    <property type="entry name" value="Rev_trsase/Diguanyl_cyclase"/>
</dbReference>
<dbReference type="SUPFAM" id="SSF55073">
    <property type="entry name" value="Nucleotide cyclase"/>
    <property type="match status" value="1"/>
</dbReference>
<feature type="transmembrane region" description="Helical" evidence="1">
    <location>
        <begin position="205"/>
        <end position="223"/>
    </location>
</feature>
<dbReference type="InterPro" id="IPR031621">
    <property type="entry name" value="HisKA_7TM"/>
</dbReference>
<keyword evidence="3" id="KW-0808">Transferase</keyword>
<feature type="domain" description="GGDEF" evidence="2">
    <location>
        <begin position="378"/>
        <end position="510"/>
    </location>
</feature>
<dbReference type="SUPFAM" id="SSF55785">
    <property type="entry name" value="PYP-like sensor domain (PAS domain)"/>
    <property type="match status" value="1"/>
</dbReference>
<dbReference type="CDD" id="cd01949">
    <property type="entry name" value="GGDEF"/>
    <property type="match status" value="1"/>
</dbReference>
<feature type="transmembrane region" description="Helical" evidence="1">
    <location>
        <begin position="36"/>
        <end position="52"/>
    </location>
</feature>
<reference evidence="3 4" key="1">
    <citation type="journal article" date="2024" name="Int. J. Syst. Evol. Microbiol.">
        <title>Paenibacillus hexagrammi sp. nov., a novel bacterium isolated from the gut content of Hexagrammos agrammus.</title>
        <authorList>
            <person name="Jung H.K."/>
            <person name="Kim D.G."/>
            <person name="Zin H."/>
            <person name="Park J."/>
            <person name="Jung H."/>
            <person name="Kim Y.O."/>
            <person name="Kong H.J."/>
            <person name="Kim J.W."/>
            <person name="Kim Y.S."/>
        </authorList>
    </citation>
    <scope>NUCLEOTIDE SEQUENCE [LARGE SCALE GENOMIC DNA]</scope>
    <source>
        <strain evidence="3 4">YPD9-1</strain>
    </source>
</reference>
<name>A0ABY3SHE4_9BACL</name>